<dbReference type="AlphaFoldDB" id="A0A1M7YJU8"/>
<dbReference type="Gene3D" id="3.40.50.300">
    <property type="entry name" value="P-loop containing nucleotide triphosphate hydrolases"/>
    <property type="match status" value="1"/>
</dbReference>
<protein>
    <recommendedName>
        <fullName evidence="3">Rad50/SbcC-type AAA domain-containing protein</fullName>
    </recommendedName>
</protein>
<sequence>MKLKSLQIFPNGKDGWFTDVMCFGAHITQLYGPTSCGKTPIIQTIAYCLGYPCIFREDIYNRCNYAVLVIDINDKEYEIRRTYIKGKEVDIKVTEPDGMIQEFYSEGDYSLYLFELLNIKSIDLLNNQGQKTQAYLCKRSTNAIFSYR</sequence>
<keyword evidence="2" id="KW-1185">Reference proteome</keyword>
<evidence type="ECO:0000313" key="2">
    <source>
        <dbReference type="Proteomes" id="UP000184603"/>
    </source>
</evidence>
<dbReference type="InterPro" id="IPR027417">
    <property type="entry name" value="P-loop_NTPase"/>
</dbReference>
<evidence type="ECO:0000313" key="1">
    <source>
        <dbReference type="EMBL" id="SHO52894.1"/>
    </source>
</evidence>
<dbReference type="RefSeq" id="WP_073616518.1">
    <property type="nucleotide sequence ID" value="NZ_FRFE01000042.1"/>
</dbReference>
<dbReference type="SUPFAM" id="SSF52540">
    <property type="entry name" value="P-loop containing nucleoside triphosphate hydrolases"/>
    <property type="match status" value="1"/>
</dbReference>
<gene>
    <name evidence="1" type="ORF">SAMN02745220_04826</name>
</gene>
<organism evidence="1 2">
    <name type="scientific">Desulfopila aestuarii DSM 18488</name>
    <dbReference type="NCBI Taxonomy" id="1121416"/>
    <lineage>
        <taxon>Bacteria</taxon>
        <taxon>Pseudomonadati</taxon>
        <taxon>Thermodesulfobacteriota</taxon>
        <taxon>Desulfobulbia</taxon>
        <taxon>Desulfobulbales</taxon>
        <taxon>Desulfocapsaceae</taxon>
        <taxon>Desulfopila</taxon>
    </lineage>
</organism>
<proteinExistence type="predicted"/>
<dbReference type="OrthoDB" id="6637274at2"/>
<dbReference type="STRING" id="1121416.SAMN02745220_04826"/>
<dbReference type="Proteomes" id="UP000184603">
    <property type="component" value="Unassembled WGS sequence"/>
</dbReference>
<evidence type="ECO:0008006" key="3">
    <source>
        <dbReference type="Google" id="ProtNLM"/>
    </source>
</evidence>
<reference evidence="1 2" key="1">
    <citation type="submission" date="2016-12" db="EMBL/GenBank/DDBJ databases">
        <authorList>
            <person name="Song W.-J."/>
            <person name="Kurnit D.M."/>
        </authorList>
    </citation>
    <scope>NUCLEOTIDE SEQUENCE [LARGE SCALE GENOMIC DNA]</scope>
    <source>
        <strain evidence="1 2">DSM 18488</strain>
    </source>
</reference>
<dbReference type="EMBL" id="FRFE01000042">
    <property type="protein sequence ID" value="SHO52894.1"/>
    <property type="molecule type" value="Genomic_DNA"/>
</dbReference>
<accession>A0A1M7YJU8</accession>
<name>A0A1M7YJU8_9BACT</name>